<accession>A0A336NAC4</accession>
<name>A0A336NAC4_AGGAP</name>
<protein>
    <recommendedName>
        <fullName evidence="2">TadE-like domain-containing protein</fullName>
    </recommendedName>
</protein>
<dbReference type="EMBL" id="UFSP01000003">
    <property type="protein sequence ID" value="SSZ29882.1"/>
    <property type="molecule type" value="Genomic_DNA"/>
</dbReference>
<keyword evidence="1" id="KW-0472">Membrane</keyword>
<dbReference type="Pfam" id="PF07811">
    <property type="entry name" value="TadE"/>
    <property type="match status" value="1"/>
</dbReference>
<feature type="transmembrane region" description="Helical" evidence="1">
    <location>
        <begin position="12"/>
        <end position="33"/>
    </location>
</feature>
<keyword evidence="1" id="KW-1133">Transmembrane helix</keyword>
<dbReference type="GeneID" id="49635243"/>
<reference evidence="3 4" key="1">
    <citation type="submission" date="2018-06" db="EMBL/GenBank/DDBJ databases">
        <authorList>
            <consortium name="Pathogen Informatics"/>
            <person name="Doyle S."/>
        </authorList>
    </citation>
    <scope>NUCLEOTIDE SEQUENCE [LARGE SCALE GENOMIC DNA]</scope>
    <source>
        <strain evidence="3 4">NCTC5908</strain>
    </source>
</reference>
<evidence type="ECO:0000313" key="3">
    <source>
        <dbReference type="EMBL" id="SSZ29882.1"/>
    </source>
</evidence>
<evidence type="ECO:0000313" key="4">
    <source>
        <dbReference type="Proteomes" id="UP000253728"/>
    </source>
</evidence>
<evidence type="ECO:0000256" key="1">
    <source>
        <dbReference type="SAM" id="Phobius"/>
    </source>
</evidence>
<dbReference type="AlphaFoldDB" id="A0A336NAC4"/>
<evidence type="ECO:0000259" key="2">
    <source>
        <dbReference type="Pfam" id="PF07811"/>
    </source>
</evidence>
<sequence length="186" mass="20733">MKKFLSNKKGVSTVEFALTVAFYFFVVCLILEFCRVAITSSYWDLAITESTRIAKNQSAPGDDYKKAFETALRQQAVAQEKSTIGYLVQLNNGGIEIDVKYVNCSRETCIKALLNNDFRTPKVVNGKLVDPNGALATLAVYTVKYKYKFLTLPFLPADIVEHALERKIIAVQEFGRSQFLPNATGG</sequence>
<dbReference type="Proteomes" id="UP000253728">
    <property type="component" value="Unassembled WGS sequence"/>
</dbReference>
<keyword evidence="1" id="KW-0812">Transmembrane</keyword>
<dbReference type="RefSeq" id="WP_032995274.1">
    <property type="nucleotide sequence ID" value="NZ_CAUTUO010000003.1"/>
</dbReference>
<proteinExistence type="predicted"/>
<dbReference type="InterPro" id="IPR012495">
    <property type="entry name" value="TadE-like_dom"/>
</dbReference>
<gene>
    <name evidence="3" type="ORF">NCTC5908_01694</name>
</gene>
<feature type="domain" description="TadE-like" evidence="2">
    <location>
        <begin position="10"/>
        <end position="52"/>
    </location>
</feature>
<organism evidence="3 4">
    <name type="scientific">Aggregatibacter aphrophilus</name>
    <name type="common">Haemophilus aphrophilus</name>
    <dbReference type="NCBI Taxonomy" id="732"/>
    <lineage>
        <taxon>Bacteria</taxon>
        <taxon>Pseudomonadati</taxon>
        <taxon>Pseudomonadota</taxon>
        <taxon>Gammaproteobacteria</taxon>
        <taxon>Pasteurellales</taxon>
        <taxon>Pasteurellaceae</taxon>
        <taxon>Aggregatibacter</taxon>
    </lineage>
</organism>